<keyword evidence="5" id="KW-1185">Reference proteome</keyword>
<feature type="compositionally biased region" description="Polar residues" evidence="3">
    <location>
        <begin position="63"/>
        <end position="75"/>
    </location>
</feature>
<feature type="region of interest" description="Disordered" evidence="3">
    <location>
        <begin position="50"/>
        <end position="75"/>
    </location>
</feature>
<evidence type="ECO:0000256" key="3">
    <source>
        <dbReference type="SAM" id="MobiDB-lite"/>
    </source>
</evidence>
<dbReference type="SUPFAM" id="SSF48452">
    <property type="entry name" value="TPR-like"/>
    <property type="match status" value="1"/>
</dbReference>
<feature type="repeat" description="PPR" evidence="2">
    <location>
        <begin position="981"/>
        <end position="1016"/>
    </location>
</feature>
<sequence>MYASKGTANIINTVARQGLLSKQLTAASRPTTLLPSPNRSAGKLYATGRASLSANRQQQQQQDSTAPQGTSLNPIQAWTGNNSAAIFQKYAGVRYNHSAAANSAQQDGAVSSGSSHPDATKQGNARILQAKRSRDLRKVESEFTRMKESGVQLSAQTYTLVLDSYATLRKPGHPPRRLLAVYQEMIEGGFKPSAYTYMILIHALCKRDIEVQKTLLMLNKQNDRSGQSPSNLESLQSENNIQKALAIFEASVTDNLYQDFDTEVFNSLLRSLSQYGNTQDGIYVFEHLEKARSAEPNGRTFAALITLYGKAGDIQGALECFNEYKTVRGSMEKHNPAFVYSALVDAYIKCGDPAAARKIIEEDSVNDKVETSVKTWNTLMREYCDQKNLDGAYDVLAKLQNDPALPDPVASTYGPLLTALSELKMTDKAHEIYQKMSETDISKSYNNLATYAHLLLENKDLDRLQDVMFDMSKKGLDPEDSLTQKFVMQLASKDINRAIEALRQLYADVSSRSFVKVTDGINQTAMYLAAQPNNSVSNILDILKIVHPFGVRASVPVSEYLCNVFSQTRKNPAAWSKLKETFGVTEHFLTIEALFNSHNLSREDFRDLALDMAKAMVEVNIQPNSGLYARVGARLAKSQDEEGEKQWQAFFEPYLKDEAPKLDAYKADDHMMHRTTKGDLLTGEAMKAAVQGKKDECLNILKKQIVDQNMVPTIEAVREMIHIFGRDHGVASARNLYEVVGDSFDKLPDTIIRKKAHAAALASLLNVHLQAKDFDAGQSYYKQRKYHEDMFAIRDLDQYPDGNGYALLINAIPDGDNVAQETMRLYNELLFSNVKPTVFLYNVLISKLGKARSLKQVIQAHTDMKKMMLTPTAVTYNALISAFTRCGAEKTAVDTFNEMERHPKFKPSPATYNNMIQFYVRHESNREKALEFFERSRTSNSKPTAYTYRLLMEAYANVVPYDMPTAHKMLTDMKKENLQPEPRHYATLIHSYGILQRDVQSAERVFEQLKKDHIQPDESVYRALHDTYVANNEMDKAEKTKHHLNGDKHNQSSSAKQY</sequence>
<reference evidence="4" key="1">
    <citation type="submission" date="2020-12" db="EMBL/GenBank/DDBJ databases">
        <title>Metabolic potential, ecology and presence of endohyphal bacteria is reflected in genomic diversity of Mucoromycotina.</title>
        <authorList>
            <person name="Muszewska A."/>
            <person name="Okrasinska A."/>
            <person name="Steczkiewicz K."/>
            <person name="Drgas O."/>
            <person name="Orlowska M."/>
            <person name="Perlinska-Lenart U."/>
            <person name="Aleksandrzak-Piekarczyk T."/>
            <person name="Szatraj K."/>
            <person name="Zielenkiewicz U."/>
            <person name="Pilsyk S."/>
            <person name="Malc E."/>
            <person name="Mieczkowski P."/>
            <person name="Kruszewska J.S."/>
            <person name="Biernat P."/>
            <person name="Pawlowska J."/>
        </authorList>
    </citation>
    <scope>NUCLEOTIDE SEQUENCE</scope>
    <source>
        <strain evidence="4">WA0000051536</strain>
    </source>
</reference>
<dbReference type="InterPro" id="IPR011990">
    <property type="entry name" value="TPR-like_helical_dom_sf"/>
</dbReference>
<dbReference type="PANTHER" id="PTHR46128">
    <property type="entry name" value="MITOCHONDRIAL GROUP I INTRON SPLICING FACTOR CCM1"/>
    <property type="match status" value="1"/>
</dbReference>
<dbReference type="Pfam" id="PF01535">
    <property type="entry name" value="PPR"/>
    <property type="match status" value="3"/>
</dbReference>
<dbReference type="InterPro" id="IPR050872">
    <property type="entry name" value="PPR_P_subfamily"/>
</dbReference>
<comment type="similarity">
    <text evidence="1">Belongs to the PPR family. P subfamily.</text>
</comment>
<dbReference type="Pfam" id="PF13812">
    <property type="entry name" value="PPR_3"/>
    <property type="match status" value="3"/>
</dbReference>
<evidence type="ECO:0000256" key="2">
    <source>
        <dbReference type="PROSITE-ProRule" id="PRU00708"/>
    </source>
</evidence>
<dbReference type="AlphaFoldDB" id="A0A8H7Q6C0"/>
<dbReference type="InterPro" id="IPR002885">
    <property type="entry name" value="PPR_rpt"/>
</dbReference>
<dbReference type="EMBL" id="JAEPRA010000004">
    <property type="protein sequence ID" value="KAG2186611.1"/>
    <property type="molecule type" value="Genomic_DNA"/>
</dbReference>
<feature type="repeat" description="PPR" evidence="2">
    <location>
        <begin position="872"/>
        <end position="902"/>
    </location>
</feature>
<dbReference type="PROSITE" id="PS51375">
    <property type="entry name" value="PPR"/>
    <property type="match status" value="6"/>
</dbReference>
<accession>A0A8H7Q6C0</accession>
<evidence type="ECO:0008006" key="6">
    <source>
        <dbReference type="Google" id="ProtNLM"/>
    </source>
</evidence>
<evidence type="ECO:0000256" key="1">
    <source>
        <dbReference type="ARBA" id="ARBA00007626"/>
    </source>
</evidence>
<feature type="region of interest" description="Disordered" evidence="3">
    <location>
        <begin position="104"/>
        <end position="133"/>
    </location>
</feature>
<proteinExistence type="inferred from homology"/>
<comment type="caution">
    <text evidence="4">The sequence shown here is derived from an EMBL/GenBank/DDBJ whole genome shotgun (WGS) entry which is preliminary data.</text>
</comment>
<dbReference type="PANTHER" id="PTHR46128:SF329">
    <property type="entry name" value="MITOCHONDRIAL GROUP I INTRON SPLICING FACTOR DMR1"/>
    <property type="match status" value="1"/>
</dbReference>
<evidence type="ECO:0000313" key="4">
    <source>
        <dbReference type="EMBL" id="KAG2186611.1"/>
    </source>
</evidence>
<name>A0A8H7Q6C0_9FUNG</name>
<feature type="repeat" description="PPR" evidence="2">
    <location>
        <begin position="837"/>
        <end position="871"/>
    </location>
</feature>
<organism evidence="4 5">
    <name type="scientific">Umbelopsis vinacea</name>
    <dbReference type="NCBI Taxonomy" id="44442"/>
    <lineage>
        <taxon>Eukaryota</taxon>
        <taxon>Fungi</taxon>
        <taxon>Fungi incertae sedis</taxon>
        <taxon>Mucoromycota</taxon>
        <taxon>Mucoromycotina</taxon>
        <taxon>Umbelopsidomycetes</taxon>
        <taxon>Umbelopsidales</taxon>
        <taxon>Umbelopsidaceae</taxon>
        <taxon>Umbelopsis</taxon>
    </lineage>
</organism>
<evidence type="ECO:0000313" key="5">
    <source>
        <dbReference type="Proteomes" id="UP000612746"/>
    </source>
</evidence>
<dbReference type="NCBIfam" id="TIGR00756">
    <property type="entry name" value="PPR"/>
    <property type="match status" value="2"/>
</dbReference>
<gene>
    <name evidence="4" type="ORF">INT44_002835</name>
</gene>
<dbReference type="Gene3D" id="1.25.40.10">
    <property type="entry name" value="Tetratricopeptide repeat domain"/>
    <property type="match status" value="5"/>
</dbReference>
<dbReference type="Proteomes" id="UP000612746">
    <property type="component" value="Unassembled WGS sequence"/>
</dbReference>
<feature type="repeat" description="PPR" evidence="2">
    <location>
        <begin position="908"/>
        <end position="943"/>
    </location>
</feature>
<feature type="repeat" description="PPR" evidence="2">
    <location>
        <begin position="372"/>
        <end position="406"/>
    </location>
</feature>
<dbReference type="Pfam" id="PF13041">
    <property type="entry name" value="PPR_2"/>
    <property type="match status" value="1"/>
</dbReference>
<feature type="compositionally biased region" description="Polar residues" evidence="3">
    <location>
        <begin position="104"/>
        <end position="123"/>
    </location>
</feature>
<dbReference type="OrthoDB" id="411857at2759"/>
<feature type="repeat" description="PPR" evidence="2">
    <location>
        <begin position="154"/>
        <end position="192"/>
    </location>
</feature>
<protein>
    <recommendedName>
        <fullName evidence="6">Pentacotripeptide-repeat region of PRORP domain-containing protein</fullName>
    </recommendedName>
</protein>